<organism evidence="2 3">
    <name type="scientific">Schizothecium vesticola</name>
    <dbReference type="NCBI Taxonomy" id="314040"/>
    <lineage>
        <taxon>Eukaryota</taxon>
        <taxon>Fungi</taxon>
        <taxon>Dikarya</taxon>
        <taxon>Ascomycota</taxon>
        <taxon>Pezizomycotina</taxon>
        <taxon>Sordariomycetes</taxon>
        <taxon>Sordariomycetidae</taxon>
        <taxon>Sordariales</taxon>
        <taxon>Schizotheciaceae</taxon>
        <taxon>Schizothecium</taxon>
    </lineage>
</organism>
<proteinExistence type="predicted"/>
<keyword evidence="3" id="KW-1185">Reference proteome</keyword>
<sequence length="372" mass="40131">MGTRARVRAHCPEVAVSRTLDRCYPLKESGRLPWMVLRWAVLEVVLLVRLDGCYLALVESMQRCESSSAWHPHPGGVRSSGPGRLSLCCRCRVDGWVQRQGSDARQASGTSTALAEWAARAGGGGGRFPEAPWTPCSQGSRRSVWLALGRFLLARTLASGPTARLGGAWRAFAVGVGGAREELLGCAYAWHLSHLSPSFNCIDAAAQSVVSSHRRTRRHGSISARQTSSGRGHGADSSRLDTSFHGCLAGLLSIFRHCPSAKPRDGRVGLRGGCPPPVRVTSRRLGALASARPPVGLRDTAVSCLLRLRHVTPWRYRGMAARLHQDSSLVCEPASLPDSCETVWDAGQRGRPPPTPDRPLLSTMEYTSSHAP</sequence>
<comment type="caution">
    <text evidence="2">The sequence shown here is derived from an EMBL/GenBank/DDBJ whole genome shotgun (WGS) entry which is preliminary data.</text>
</comment>
<gene>
    <name evidence="2" type="ORF">B0T18DRAFT_125659</name>
</gene>
<evidence type="ECO:0000313" key="3">
    <source>
        <dbReference type="Proteomes" id="UP001172155"/>
    </source>
</evidence>
<dbReference type="Proteomes" id="UP001172155">
    <property type="component" value="Unassembled WGS sequence"/>
</dbReference>
<reference evidence="2" key="1">
    <citation type="submission" date="2023-06" db="EMBL/GenBank/DDBJ databases">
        <title>Genome-scale phylogeny and comparative genomics of the fungal order Sordariales.</title>
        <authorList>
            <consortium name="Lawrence Berkeley National Laboratory"/>
            <person name="Hensen N."/>
            <person name="Bonometti L."/>
            <person name="Westerberg I."/>
            <person name="Brannstrom I.O."/>
            <person name="Guillou S."/>
            <person name="Cros-Aarteil S."/>
            <person name="Calhoun S."/>
            <person name="Haridas S."/>
            <person name="Kuo A."/>
            <person name="Mondo S."/>
            <person name="Pangilinan J."/>
            <person name="Riley R."/>
            <person name="LaButti K."/>
            <person name="Andreopoulos B."/>
            <person name="Lipzen A."/>
            <person name="Chen C."/>
            <person name="Yanf M."/>
            <person name="Daum C."/>
            <person name="Ng V."/>
            <person name="Clum A."/>
            <person name="Steindorff A."/>
            <person name="Ohm R."/>
            <person name="Martin F."/>
            <person name="Silar P."/>
            <person name="Natvig D."/>
            <person name="Lalanne C."/>
            <person name="Gautier V."/>
            <person name="Ament-velasquez S.L."/>
            <person name="Kruys A."/>
            <person name="Hutchinson M.I."/>
            <person name="Powell A.J."/>
            <person name="Barry K."/>
            <person name="Miller A.N."/>
            <person name="Grigoriev I.V."/>
            <person name="Debuchy R."/>
            <person name="Gladieux P."/>
            <person name="Thoren M.H."/>
            <person name="Johannesson H."/>
        </authorList>
    </citation>
    <scope>NUCLEOTIDE SEQUENCE</scope>
    <source>
        <strain evidence="2">SMH3187-1</strain>
    </source>
</reference>
<protein>
    <submittedName>
        <fullName evidence="2">Uncharacterized protein</fullName>
    </submittedName>
</protein>
<feature type="region of interest" description="Disordered" evidence="1">
    <location>
        <begin position="212"/>
        <end position="237"/>
    </location>
</feature>
<accession>A0AA40F362</accession>
<evidence type="ECO:0000256" key="1">
    <source>
        <dbReference type="SAM" id="MobiDB-lite"/>
    </source>
</evidence>
<name>A0AA40F362_9PEZI</name>
<feature type="region of interest" description="Disordered" evidence="1">
    <location>
        <begin position="343"/>
        <end position="372"/>
    </location>
</feature>
<evidence type="ECO:0000313" key="2">
    <source>
        <dbReference type="EMBL" id="KAK0750370.1"/>
    </source>
</evidence>
<dbReference type="EMBL" id="JAUKUD010000003">
    <property type="protein sequence ID" value="KAK0750370.1"/>
    <property type="molecule type" value="Genomic_DNA"/>
</dbReference>
<dbReference type="AlphaFoldDB" id="A0AA40F362"/>